<accession>A0AAF0WPV2</accession>
<evidence type="ECO:0000313" key="2">
    <source>
        <dbReference type="EMBL" id="WOG93589.1"/>
    </source>
</evidence>
<gene>
    <name evidence="2" type="ORF">DCAR_0312875</name>
</gene>
<reference evidence="2" key="1">
    <citation type="journal article" date="2016" name="Nat. Genet.">
        <title>A high-quality carrot genome assembly provides new insights into carotenoid accumulation and asterid genome evolution.</title>
        <authorList>
            <person name="Iorizzo M."/>
            <person name="Ellison S."/>
            <person name="Senalik D."/>
            <person name="Zeng P."/>
            <person name="Satapoomin P."/>
            <person name="Huang J."/>
            <person name="Bowman M."/>
            <person name="Iovene M."/>
            <person name="Sanseverino W."/>
            <person name="Cavagnaro P."/>
            <person name="Yildiz M."/>
            <person name="Macko-Podgorni A."/>
            <person name="Moranska E."/>
            <person name="Grzebelus E."/>
            <person name="Grzebelus D."/>
            <person name="Ashrafi H."/>
            <person name="Zheng Z."/>
            <person name="Cheng S."/>
            <person name="Spooner D."/>
            <person name="Van Deynze A."/>
            <person name="Simon P."/>
        </authorList>
    </citation>
    <scope>NUCLEOTIDE SEQUENCE</scope>
    <source>
        <tissue evidence="2">Leaf</tissue>
    </source>
</reference>
<name>A0AAF0WPV2_DAUCS</name>
<keyword evidence="1" id="KW-1133">Transmembrane helix</keyword>
<keyword evidence="1" id="KW-0812">Transmembrane</keyword>
<feature type="transmembrane region" description="Helical" evidence="1">
    <location>
        <begin position="30"/>
        <end position="49"/>
    </location>
</feature>
<dbReference type="AlphaFoldDB" id="A0AAF0WPV2"/>
<feature type="transmembrane region" description="Helical" evidence="1">
    <location>
        <begin position="156"/>
        <end position="185"/>
    </location>
</feature>
<feature type="transmembrane region" description="Helical" evidence="1">
    <location>
        <begin position="69"/>
        <end position="99"/>
    </location>
</feature>
<evidence type="ECO:0000256" key="1">
    <source>
        <dbReference type="SAM" id="Phobius"/>
    </source>
</evidence>
<dbReference type="PANTHER" id="PTHR33133:SF5">
    <property type="entry name" value="OS08G0107100 PROTEIN"/>
    <property type="match status" value="1"/>
</dbReference>
<feature type="transmembrane region" description="Helical" evidence="1">
    <location>
        <begin position="120"/>
        <end position="144"/>
    </location>
</feature>
<protein>
    <submittedName>
        <fullName evidence="2">Uncharacterized protein</fullName>
    </submittedName>
</protein>
<dbReference type="Proteomes" id="UP000077755">
    <property type="component" value="Chromosome 3"/>
</dbReference>
<keyword evidence="3" id="KW-1185">Reference proteome</keyword>
<sequence length="292" mass="32808">MARGQDNIQFLGFFGLLKEAFDITTSYRKIFSQITLFLILPICFCYFAEINKLNFFSRHEMFSIISDVLSLLIVPLIPSLILLIFSTSAAVHTVACIYTTKEEVTYKKVMKAVPKVWKRLLITFILNFVIFFAISVGAVLVTVLWGVTLTPTPTAIMVAVVLLIYLSGLVYLSFVCYLANVVSVLEDLYGFEAMLKSKYLIKGNTGLCAAIFVIQNLCFLGIHLGFKVTAMGEVSLWGMISGVLLWSMLMSLLILCGLVVQTIIYFICKSYHRENIYVELESLDDQLLQSTV</sequence>
<reference evidence="2" key="2">
    <citation type="submission" date="2022-03" db="EMBL/GenBank/DDBJ databases">
        <title>Draft title - Genomic analysis of global carrot germplasm unveils the trajectory of domestication and the origin of high carotenoid orange carrot.</title>
        <authorList>
            <person name="Iorizzo M."/>
            <person name="Ellison S."/>
            <person name="Senalik D."/>
            <person name="Macko-Podgorni A."/>
            <person name="Grzebelus D."/>
            <person name="Bostan H."/>
            <person name="Rolling W."/>
            <person name="Curaba J."/>
            <person name="Simon P."/>
        </authorList>
    </citation>
    <scope>NUCLEOTIDE SEQUENCE</scope>
    <source>
        <tissue evidence="2">Leaf</tissue>
    </source>
</reference>
<evidence type="ECO:0000313" key="3">
    <source>
        <dbReference type="Proteomes" id="UP000077755"/>
    </source>
</evidence>
<feature type="transmembrane region" description="Helical" evidence="1">
    <location>
        <begin position="206"/>
        <end position="226"/>
    </location>
</feature>
<proteinExistence type="predicted"/>
<dbReference type="EMBL" id="CP093345">
    <property type="protein sequence ID" value="WOG93589.1"/>
    <property type="molecule type" value="Genomic_DNA"/>
</dbReference>
<dbReference type="PANTHER" id="PTHR33133">
    <property type="entry name" value="OS08G0107100 PROTEIN-RELATED"/>
    <property type="match status" value="1"/>
</dbReference>
<organism evidence="2 3">
    <name type="scientific">Daucus carota subsp. sativus</name>
    <name type="common">Carrot</name>
    <dbReference type="NCBI Taxonomy" id="79200"/>
    <lineage>
        <taxon>Eukaryota</taxon>
        <taxon>Viridiplantae</taxon>
        <taxon>Streptophyta</taxon>
        <taxon>Embryophyta</taxon>
        <taxon>Tracheophyta</taxon>
        <taxon>Spermatophyta</taxon>
        <taxon>Magnoliopsida</taxon>
        <taxon>eudicotyledons</taxon>
        <taxon>Gunneridae</taxon>
        <taxon>Pentapetalae</taxon>
        <taxon>asterids</taxon>
        <taxon>campanulids</taxon>
        <taxon>Apiales</taxon>
        <taxon>Apiaceae</taxon>
        <taxon>Apioideae</taxon>
        <taxon>Scandiceae</taxon>
        <taxon>Daucinae</taxon>
        <taxon>Daucus</taxon>
        <taxon>Daucus sect. Daucus</taxon>
    </lineage>
</organism>
<keyword evidence="1" id="KW-0472">Membrane</keyword>
<feature type="transmembrane region" description="Helical" evidence="1">
    <location>
        <begin position="246"/>
        <end position="268"/>
    </location>
</feature>
<dbReference type="KEGG" id="dcr:108212627"/>